<keyword evidence="3" id="KW-0813">Transport</keyword>
<dbReference type="Pfam" id="PF00909">
    <property type="entry name" value="Ammonium_transp"/>
    <property type="match status" value="1"/>
</dbReference>
<evidence type="ECO:0000256" key="4">
    <source>
        <dbReference type="ARBA" id="ARBA00022692"/>
    </source>
</evidence>
<keyword evidence="6 8" id="KW-0472">Membrane</keyword>
<sequence length="421" mass="44263">MSNRYINTKKITREIDSMVDVLNTGDTAWILISTVLVLLMSVPGIAFFYGGLAKKKNVLNTMFLTLIAFAIVSILWVIYGYQFAFGADINGLIGYPANLLMSGIGVNDVSGTIPSMLFVAFQLTFAALTAALISGAVIGRMKFSAWIAFIIIWMTAVYVPIAHWVWGGGWLMQMGALDFAGGTVVHISSGISALALVLILGSRKSKTLLPHNLGYSVLGAAFLWFGWMGFNGGSALSAGGLASSALLVSNLAAAVGLVTWVCIDTIKEGKPTVLGAISGAIAGLVAITPAAGFVDASGAIVIGLGAAFVSYFAITYLKPRLGYDDALDVFGIHGMSGIWGAIATGIFAAPFINELGTGLLYGNPGQLTIQIIAVVATLAYAFVVTIIIAKVLDLTIGLRVKEKDEVEGLDTRLHEESGYML</sequence>
<dbReference type="AlphaFoldDB" id="A0A644T7J1"/>
<dbReference type="Gene3D" id="1.10.3430.10">
    <property type="entry name" value="Ammonium transporter AmtB like domains"/>
    <property type="match status" value="1"/>
</dbReference>
<evidence type="ECO:0000256" key="7">
    <source>
        <dbReference type="ARBA" id="ARBA00023177"/>
    </source>
</evidence>
<protein>
    <submittedName>
        <fullName evidence="10">Ammonia channel</fullName>
    </submittedName>
</protein>
<feature type="transmembrane region" description="Helical" evidence="8">
    <location>
        <begin position="28"/>
        <end position="49"/>
    </location>
</feature>
<evidence type="ECO:0000256" key="8">
    <source>
        <dbReference type="SAM" id="Phobius"/>
    </source>
</evidence>
<name>A0A644T7J1_9ZZZZ</name>
<dbReference type="GO" id="GO:0008519">
    <property type="term" value="F:ammonium channel activity"/>
    <property type="evidence" value="ECO:0007669"/>
    <property type="project" value="InterPro"/>
</dbReference>
<proteinExistence type="inferred from homology"/>
<dbReference type="PANTHER" id="PTHR43029">
    <property type="entry name" value="AMMONIUM TRANSPORTER MEP2"/>
    <property type="match status" value="1"/>
</dbReference>
<keyword evidence="4 8" id="KW-0812">Transmembrane</keyword>
<organism evidence="10">
    <name type="scientific">bioreactor metagenome</name>
    <dbReference type="NCBI Taxonomy" id="1076179"/>
    <lineage>
        <taxon>unclassified sequences</taxon>
        <taxon>metagenomes</taxon>
        <taxon>ecological metagenomes</taxon>
    </lineage>
</organism>
<dbReference type="EMBL" id="VSSQ01000019">
    <property type="protein sequence ID" value="MPL62790.1"/>
    <property type="molecule type" value="Genomic_DNA"/>
</dbReference>
<keyword evidence="7" id="KW-0924">Ammonia transport</keyword>
<dbReference type="NCBIfam" id="TIGR00836">
    <property type="entry name" value="amt"/>
    <property type="match status" value="1"/>
</dbReference>
<feature type="transmembrane region" description="Helical" evidence="8">
    <location>
        <begin position="329"/>
        <end position="349"/>
    </location>
</feature>
<evidence type="ECO:0000313" key="10">
    <source>
        <dbReference type="EMBL" id="MPL62790.1"/>
    </source>
</evidence>
<comment type="similarity">
    <text evidence="2">Belongs to the ammonia transporter channel (TC 1.A.11.2) family.</text>
</comment>
<feature type="transmembrane region" description="Helical" evidence="8">
    <location>
        <begin position="145"/>
        <end position="167"/>
    </location>
</feature>
<evidence type="ECO:0000256" key="2">
    <source>
        <dbReference type="ARBA" id="ARBA00005887"/>
    </source>
</evidence>
<feature type="transmembrane region" description="Helical" evidence="8">
    <location>
        <begin position="299"/>
        <end position="317"/>
    </location>
</feature>
<evidence type="ECO:0000256" key="6">
    <source>
        <dbReference type="ARBA" id="ARBA00023136"/>
    </source>
</evidence>
<feature type="transmembrane region" description="Helical" evidence="8">
    <location>
        <begin position="236"/>
        <end position="261"/>
    </location>
</feature>
<keyword evidence="5 8" id="KW-1133">Transmembrane helix</keyword>
<dbReference type="InterPro" id="IPR001905">
    <property type="entry name" value="Ammonium_transpt"/>
</dbReference>
<evidence type="ECO:0000259" key="9">
    <source>
        <dbReference type="Pfam" id="PF00909"/>
    </source>
</evidence>
<feature type="domain" description="Ammonium transporter AmtB-like" evidence="9">
    <location>
        <begin position="28"/>
        <end position="419"/>
    </location>
</feature>
<evidence type="ECO:0000256" key="5">
    <source>
        <dbReference type="ARBA" id="ARBA00022989"/>
    </source>
</evidence>
<feature type="transmembrane region" description="Helical" evidence="8">
    <location>
        <begin position="369"/>
        <end position="392"/>
    </location>
</feature>
<accession>A0A644T7J1</accession>
<dbReference type="GO" id="GO:0005886">
    <property type="term" value="C:plasma membrane"/>
    <property type="evidence" value="ECO:0007669"/>
    <property type="project" value="TreeGrafter"/>
</dbReference>
<feature type="transmembrane region" description="Helical" evidence="8">
    <location>
        <begin position="61"/>
        <end position="81"/>
    </location>
</feature>
<feature type="transmembrane region" description="Helical" evidence="8">
    <location>
        <begin position="273"/>
        <end position="293"/>
    </location>
</feature>
<dbReference type="InterPro" id="IPR018047">
    <property type="entry name" value="Ammonium_transpt_CS"/>
</dbReference>
<dbReference type="PANTHER" id="PTHR43029:SF10">
    <property type="entry name" value="AMMONIUM TRANSPORTER MEP2"/>
    <property type="match status" value="1"/>
</dbReference>
<evidence type="ECO:0000256" key="1">
    <source>
        <dbReference type="ARBA" id="ARBA00004141"/>
    </source>
</evidence>
<feature type="transmembrane region" description="Helical" evidence="8">
    <location>
        <begin position="213"/>
        <end position="230"/>
    </location>
</feature>
<comment type="subcellular location">
    <subcellularLocation>
        <location evidence="1">Membrane</location>
        <topology evidence="1">Multi-pass membrane protein</topology>
    </subcellularLocation>
</comment>
<dbReference type="SUPFAM" id="SSF111352">
    <property type="entry name" value="Ammonium transporter"/>
    <property type="match status" value="1"/>
</dbReference>
<feature type="transmembrane region" description="Helical" evidence="8">
    <location>
        <begin position="179"/>
        <end position="201"/>
    </location>
</feature>
<dbReference type="PROSITE" id="PS01219">
    <property type="entry name" value="AMMONIUM_TRANSP"/>
    <property type="match status" value="1"/>
</dbReference>
<evidence type="ECO:0000256" key="3">
    <source>
        <dbReference type="ARBA" id="ARBA00022448"/>
    </source>
</evidence>
<dbReference type="InterPro" id="IPR029020">
    <property type="entry name" value="Ammonium/urea_transptr"/>
</dbReference>
<dbReference type="InterPro" id="IPR024041">
    <property type="entry name" value="NH4_transpt_AmtB-like_dom"/>
</dbReference>
<reference evidence="10" key="1">
    <citation type="submission" date="2019-08" db="EMBL/GenBank/DDBJ databases">
        <authorList>
            <person name="Kucharzyk K."/>
            <person name="Murdoch R.W."/>
            <person name="Higgins S."/>
            <person name="Loffler F."/>
        </authorList>
    </citation>
    <scope>NUCLEOTIDE SEQUENCE</scope>
</reference>
<comment type="caution">
    <text evidence="10">The sequence shown here is derived from an EMBL/GenBank/DDBJ whole genome shotgun (WGS) entry which is preliminary data.</text>
</comment>
<feature type="transmembrane region" description="Helical" evidence="8">
    <location>
        <begin position="116"/>
        <end position="138"/>
    </location>
</feature>
<gene>
    <name evidence="10" type="primary">amt_2</name>
    <name evidence="10" type="ORF">SDC9_08410</name>
</gene>